<proteinExistence type="inferred from homology"/>
<evidence type="ECO:0000256" key="1">
    <source>
        <dbReference type="ARBA" id="ARBA00006754"/>
    </source>
</evidence>
<dbReference type="PANTHER" id="PTHR33744:SF1">
    <property type="entry name" value="DNA-BINDING TRANSCRIPTIONAL ACTIVATOR ADER"/>
    <property type="match status" value="1"/>
</dbReference>
<feature type="domain" description="CdaR GGDEF-like" evidence="3">
    <location>
        <begin position="169"/>
        <end position="296"/>
    </location>
</feature>
<reference evidence="4 5" key="1">
    <citation type="submission" date="2021-01" db="EMBL/GenBank/DDBJ databases">
        <title>FDA dAtabase for Regulatory Grade micrObial Sequences (FDA-ARGOS): Supporting development and validation of Infectious Disease Dx tests.</title>
        <authorList>
            <person name="Nelson B."/>
            <person name="Plummer A."/>
            <person name="Tallon L."/>
            <person name="Sadzewicz L."/>
            <person name="Zhao X."/>
            <person name="Boylan J."/>
            <person name="Ott S."/>
            <person name="Bowen H."/>
            <person name="Vavikolanu K."/>
            <person name="Mehta A."/>
            <person name="Aluvathingal J."/>
            <person name="Nadendla S."/>
            <person name="Myers T."/>
            <person name="Yan Y."/>
            <person name="Sichtig H."/>
        </authorList>
    </citation>
    <scope>NUCLEOTIDE SEQUENCE [LARGE SCALE GENOMIC DNA]</scope>
    <source>
        <strain evidence="4 5">FDAARGOS_1161</strain>
    </source>
</reference>
<name>A0A974S275_PERPY</name>
<dbReference type="Pfam" id="PF17853">
    <property type="entry name" value="GGDEF_2"/>
    <property type="match status" value="1"/>
</dbReference>
<dbReference type="InterPro" id="IPR041522">
    <property type="entry name" value="CdaR_GGDEF"/>
</dbReference>
<dbReference type="InterPro" id="IPR029016">
    <property type="entry name" value="GAF-like_dom_sf"/>
</dbReference>
<feature type="domain" description="PucR C-terminal helix-turn-helix" evidence="2">
    <location>
        <begin position="348"/>
        <end position="405"/>
    </location>
</feature>
<gene>
    <name evidence="4" type="ORF">I6J18_10520</name>
</gene>
<dbReference type="InterPro" id="IPR025736">
    <property type="entry name" value="PucR_C-HTH_dom"/>
</dbReference>
<dbReference type="PANTHER" id="PTHR33744">
    <property type="entry name" value="CARBOHYDRATE DIACID REGULATOR"/>
    <property type="match status" value="1"/>
</dbReference>
<keyword evidence="5" id="KW-1185">Reference proteome</keyword>
<dbReference type="Proteomes" id="UP000595254">
    <property type="component" value="Chromosome"/>
</dbReference>
<dbReference type="Gene3D" id="1.10.10.2840">
    <property type="entry name" value="PucR C-terminal helix-turn-helix domain"/>
    <property type="match status" value="1"/>
</dbReference>
<dbReference type="AlphaFoldDB" id="A0A974S275"/>
<sequence length="416" mass="47393">MLSENLNRDLFKGIYGDLMEFSDRISSIVGGPVTIEDGNHRLLAYSMHDDTTDQARISTIIGRRVPEKVVNSLWKAGIIPTLLENNAPIKVDAIENVGLGNRAAVSIRKNNEVLGFIWALEGKKPFTDEDLAFLQLAAKEAKNQLQQLQLKTKHREAGTQEFLWRLLTGHYQKESEIKEHLKRFSIHLPAVCAIGVFEFPEEINGSIERNISYMLTVTQKINILLTTIDHNKLIVLAGSESDEELTISFKTFIPTFISEMKNRFEVSTIIGASGNSLNSLLDGRHSYGEALYTLKIKSIFPETEQIITYDGLGVFQSLEAIDSGHPRRREHHTLTKLARYDQKHQSDLLHTLKVYLEKDCSQNDAARHLHIHVNTLNYRLKRITEVGEVNLKDIIQKTALFLDLKLREYREYQSKS</sequence>
<evidence type="ECO:0000313" key="5">
    <source>
        <dbReference type="Proteomes" id="UP000595254"/>
    </source>
</evidence>
<dbReference type="SUPFAM" id="SSF55781">
    <property type="entry name" value="GAF domain-like"/>
    <property type="match status" value="1"/>
</dbReference>
<evidence type="ECO:0000313" key="4">
    <source>
        <dbReference type="EMBL" id="QQT02233.1"/>
    </source>
</evidence>
<organism evidence="4 5">
    <name type="scientific">Peribacillus psychrosaccharolyticus</name>
    <name type="common">Bacillus psychrosaccharolyticus</name>
    <dbReference type="NCBI Taxonomy" id="1407"/>
    <lineage>
        <taxon>Bacteria</taxon>
        <taxon>Bacillati</taxon>
        <taxon>Bacillota</taxon>
        <taxon>Bacilli</taxon>
        <taxon>Bacillales</taxon>
        <taxon>Bacillaceae</taxon>
        <taxon>Peribacillus</taxon>
    </lineage>
</organism>
<dbReference type="EMBL" id="CP068053">
    <property type="protein sequence ID" value="QQT02233.1"/>
    <property type="molecule type" value="Genomic_DNA"/>
</dbReference>
<dbReference type="RefSeq" id="WP_040372611.1">
    <property type="nucleotide sequence ID" value="NZ_CP068053.1"/>
</dbReference>
<comment type="similarity">
    <text evidence="1">Belongs to the CdaR family.</text>
</comment>
<dbReference type="KEGG" id="ppsr:I6J18_10520"/>
<protein>
    <submittedName>
        <fullName evidence="4">PucR family transcriptional regulator</fullName>
    </submittedName>
</protein>
<dbReference type="InterPro" id="IPR042070">
    <property type="entry name" value="PucR_C-HTH_sf"/>
</dbReference>
<dbReference type="Pfam" id="PF13556">
    <property type="entry name" value="HTH_30"/>
    <property type="match status" value="1"/>
</dbReference>
<dbReference type="InterPro" id="IPR051448">
    <property type="entry name" value="CdaR-like_regulators"/>
</dbReference>
<evidence type="ECO:0000259" key="2">
    <source>
        <dbReference type="Pfam" id="PF13556"/>
    </source>
</evidence>
<accession>A0A974S275</accession>
<evidence type="ECO:0000259" key="3">
    <source>
        <dbReference type="Pfam" id="PF17853"/>
    </source>
</evidence>
<dbReference type="Gene3D" id="3.30.450.40">
    <property type="match status" value="1"/>
</dbReference>